<evidence type="ECO:0000256" key="1">
    <source>
        <dbReference type="ARBA" id="ARBA00022734"/>
    </source>
</evidence>
<dbReference type="Proteomes" id="UP001066276">
    <property type="component" value="Chromosome 12"/>
</dbReference>
<evidence type="ECO:0000256" key="3">
    <source>
        <dbReference type="SAM" id="Coils"/>
    </source>
</evidence>
<keyword evidence="3" id="KW-0175">Coiled coil</keyword>
<dbReference type="PROSITE" id="PS50041">
    <property type="entry name" value="C_TYPE_LECTIN_2"/>
    <property type="match status" value="1"/>
</dbReference>
<feature type="transmembrane region" description="Helical" evidence="5">
    <location>
        <begin position="41"/>
        <end position="62"/>
    </location>
</feature>
<protein>
    <recommendedName>
        <fullName evidence="6">C-type lectin domain-containing protein</fullName>
    </recommendedName>
</protein>
<feature type="coiled-coil region" evidence="3">
    <location>
        <begin position="96"/>
        <end position="146"/>
    </location>
</feature>
<dbReference type="PANTHER" id="PTHR22803">
    <property type="entry name" value="MANNOSE, PHOSPHOLIPASE, LECTIN RECEPTOR RELATED"/>
    <property type="match status" value="1"/>
</dbReference>
<comment type="caution">
    <text evidence="7">The sequence shown here is derived from an EMBL/GenBank/DDBJ whole genome shotgun (WGS) entry which is preliminary data.</text>
</comment>
<keyword evidence="1" id="KW-0430">Lectin</keyword>
<evidence type="ECO:0000313" key="8">
    <source>
        <dbReference type="Proteomes" id="UP001066276"/>
    </source>
</evidence>
<dbReference type="GO" id="GO:0030246">
    <property type="term" value="F:carbohydrate binding"/>
    <property type="evidence" value="ECO:0007669"/>
    <property type="project" value="UniProtKB-KW"/>
</dbReference>
<feature type="domain" description="C-type lectin" evidence="6">
    <location>
        <begin position="160"/>
        <end position="279"/>
    </location>
</feature>
<organism evidence="7 8">
    <name type="scientific">Pleurodeles waltl</name>
    <name type="common">Iberian ribbed newt</name>
    <dbReference type="NCBI Taxonomy" id="8319"/>
    <lineage>
        <taxon>Eukaryota</taxon>
        <taxon>Metazoa</taxon>
        <taxon>Chordata</taxon>
        <taxon>Craniata</taxon>
        <taxon>Vertebrata</taxon>
        <taxon>Euteleostomi</taxon>
        <taxon>Amphibia</taxon>
        <taxon>Batrachia</taxon>
        <taxon>Caudata</taxon>
        <taxon>Salamandroidea</taxon>
        <taxon>Salamandridae</taxon>
        <taxon>Pleurodelinae</taxon>
        <taxon>Pleurodeles</taxon>
    </lineage>
</organism>
<evidence type="ECO:0000256" key="4">
    <source>
        <dbReference type="SAM" id="MobiDB-lite"/>
    </source>
</evidence>
<evidence type="ECO:0000256" key="5">
    <source>
        <dbReference type="SAM" id="Phobius"/>
    </source>
</evidence>
<dbReference type="InterPro" id="IPR016187">
    <property type="entry name" value="CTDL_fold"/>
</dbReference>
<dbReference type="InterPro" id="IPR050111">
    <property type="entry name" value="C-type_lectin/snaclec_domain"/>
</dbReference>
<dbReference type="AlphaFoldDB" id="A0AAV7KP35"/>
<dbReference type="InterPro" id="IPR001304">
    <property type="entry name" value="C-type_lectin-like"/>
</dbReference>
<proteinExistence type="predicted"/>
<accession>A0AAV7KP35</accession>
<keyword evidence="5" id="KW-1133">Transmembrane helix</keyword>
<keyword evidence="5" id="KW-0472">Membrane</keyword>
<feature type="region of interest" description="Disordered" evidence="4">
    <location>
        <begin position="1"/>
        <end position="23"/>
    </location>
</feature>
<name>A0AAV7KP35_PLEWA</name>
<evidence type="ECO:0000259" key="6">
    <source>
        <dbReference type="PROSITE" id="PS50041"/>
    </source>
</evidence>
<dbReference type="Pfam" id="PF00059">
    <property type="entry name" value="Lectin_C"/>
    <property type="match status" value="1"/>
</dbReference>
<keyword evidence="5" id="KW-0812">Transmembrane</keyword>
<dbReference type="CDD" id="cd03590">
    <property type="entry name" value="CLECT_DC-SIGN_like"/>
    <property type="match status" value="1"/>
</dbReference>
<dbReference type="SUPFAM" id="SSF56436">
    <property type="entry name" value="C-type lectin-like"/>
    <property type="match status" value="1"/>
</dbReference>
<dbReference type="SMART" id="SM00034">
    <property type="entry name" value="CLECT"/>
    <property type="match status" value="1"/>
</dbReference>
<keyword evidence="2" id="KW-1015">Disulfide bond</keyword>
<keyword evidence="8" id="KW-1185">Reference proteome</keyword>
<dbReference type="EMBL" id="JANPWB010000016">
    <property type="protein sequence ID" value="KAJ1080064.1"/>
    <property type="molecule type" value="Genomic_DNA"/>
</dbReference>
<evidence type="ECO:0000256" key="2">
    <source>
        <dbReference type="ARBA" id="ARBA00023157"/>
    </source>
</evidence>
<dbReference type="PROSITE" id="PS00615">
    <property type="entry name" value="C_TYPE_LECTIN_1"/>
    <property type="match status" value="1"/>
</dbReference>
<dbReference type="Pfam" id="PF03954">
    <property type="entry name" value="Lectin_N"/>
    <property type="match status" value="1"/>
</dbReference>
<dbReference type="InterPro" id="IPR016186">
    <property type="entry name" value="C-type_lectin-like/link_sf"/>
</dbReference>
<dbReference type="InterPro" id="IPR018378">
    <property type="entry name" value="C-type_lectin_CS"/>
</dbReference>
<dbReference type="Gene3D" id="3.10.100.10">
    <property type="entry name" value="Mannose-Binding Protein A, subunit A"/>
    <property type="match status" value="1"/>
</dbReference>
<sequence>MSKDYQDLTSLDPPEEGGYRSGYRMPPSGLYFPSVNRSSRLLYSLFALCALLLTVIIIVVAVNNSNVKQTQKKQEDSLSNFSLSVQSDFQALRGDEGNMQERLSNLEDAIKKLQTDKSVELVQKTLQSLKNTVEALRCDLQRMANNDSKSWCCPENWVEFSGSCYFFSREGRSWDDSKKFCASKSPGAYLVVLNTALEQEFVEKKTIPEYTWIGLTDVDGEWKWEDGTSYKDTPQNWIPDQPDEHYGHGLGGGEDCAHLHRTGQWNDEHCSRTFNVVCEQKMAAP</sequence>
<reference evidence="7" key="1">
    <citation type="journal article" date="2022" name="bioRxiv">
        <title>Sequencing and chromosome-scale assembly of the giantPleurodeles waltlgenome.</title>
        <authorList>
            <person name="Brown T."/>
            <person name="Elewa A."/>
            <person name="Iarovenko S."/>
            <person name="Subramanian E."/>
            <person name="Araus A.J."/>
            <person name="Petzold A."/>
            <person name="Susuki M."/>
            <person name="Suzuki K.-i.T."/>
            <person name="Hayashi T."/>
            <person name="Toyoda A."/>
            <person name="Oliveira C."/>
            <person name="Osipova E."/>
            <person name="Leigh N.D."/>
            <person name="Simon A."/>
            <person name="Yun M.H."/>
        </authorList>
    </citation>
    <scope>NUCLEOTIDE SEQUENCE</scope>
    <source>
        <strain evidence="7">20211129_DDA</strain>
        <tissue evidence="7">Liver</tissue>
    </source>
</reference>
<gene>
    <name evidence="7" type="ORF">NDU88_000286</name>
</gene>
<evidence type="ECO:0000313" key="7">
    <source>
        <dbReference type="EMBL" id="KAJ1080064.1"/>
    </source>
</evidence>
<dbReference type="InterPro" id="IPR033989">
    <property type="entry name" value="CD209-like_CTLD"/>
</dbReference>